<feature type="domain" description="ABC-type uncharacterised transport system" evidence="2">
    <location>
        <begin position="218"/>
        <end position="449"/>
    </location>
</feature>
<feature type="transmembrane region" description="Helical" evidence="1">
    <location>
        <begin position="38"/>
        <end position="59"/>
    </location>
</feature>
<name>A0A934NDZ5_9BACT</name>
<comment type="caution">
    <text evidence="4">The sequence shown here is derived from an EMBL/GenBank/DDBJ whole genome shotgun (WGS) entry which is preliminary data.</text>
</comment>
<dbReference type="Proteomes" id="UP000620075">
    <property type="component" value="Unassembled WGS sequence"/>
</dbReference>
<accession>A0A934NDZ5</accession>
<dbReference type="InterPro" id="IPR055396">
    <property type="entry name" value="DUF7088"/>
</dbReference>
<dbReference type="AlphaFoldDB" id="A0A934NDZ5"/>
<feature type="transmembrane region" description="Helical" evidence="1">
    <location>
        <begin position="491"/>
        <end position="515"/>
    </location>
</feature>
<gene>
    <name evidence="4" type="ORF">JF888_11030</name>
</gene>
<feature type="domain" description="DUF7088" evidence="3">
    <location>
        <begin position="107"/>
        <end position="173"/>
    </location>
</feature>
<evidence type="ECO:0000256" key="1">
    <source>
        <dbReference type="SAM" id="Phobius"/>
    </source>
</evidence>
<feature type="transmembrane region" description="Helical" evidence="1">
    <location>
        <begin position="71"/>
        <end position="93"/>
    </location>
</feature>
<evidence type="ECO:0000313" key="5">
    <source>
        <dbReference type="Proteomes" id="UP000620075"/>
    </source>
</evidence>
<keyword evidence="1" id="KW-0812">Transmembrane</keyword>
<evidence type="ECO:0000259" key="3">
    <source>
        <dbReference type="Pfam" id="PF23357"/>
    </source>
</evidence>
<dbReference type="EMBL" id="JAEKNQ010000040">
    <property type="protein sequence ID" value="MBJ7603708.1"/>
    <property type="molecule type" value="Genomic_DNA"/>
</dbReference>
<protein>
    <submittedName>
        <fullName evidence="4">Gldg family protein</fullName>
    </submittedName>
</protein>
<evidence type="ECO:0000259" key="2">
    <source>
        <dbReference type="Pfam" id="PF09822"/>
    </source>
</evidence>
<keyword evidence="1" id="KW-0472">Membrane</keyword>
<keyword evidence="1" id="KW-1133">Transmembrane helix</keyword>
<sequence length="519" mass="54592">MPRGWSGRSALAAAGAGILLLCAGVGLALNAGAVDRTAGLTLVFGAAALAVGGVLDPGAFRALAQTRRGRFATLAVLVSTLTIGILGLLNLVAARSVQAIDLTRAGYYTLAPQSVLAAKRLDSDLTITGFFRPDQQASKRTATGLIQLYQQQTPHIQLRFADPDQDPSLAQQLGVEIAGDLVLRYKAKPPVILTLASQSEADVTGALLRLQSNRSPLVCWAQGDGERDLLDRQSQTGYAQAQDVLKQRGYRLQTLLLSQQTTLPAECEVVAIVGPTSALAAPAQAALNQYLGQGGKLLLAYAPWQGEPVTASLNAPLKDLGVGFSGGLVVEGDSSRQAANDRTVAAVFNYGDSPLSKGLAGHTVLFPHSSSVSGQPAAGVDSVDVAQSSSSSYLVAQPRAQADLDRKDSDQPGPLTLMKTLEAKRTADRKTRVVLVGTPDIAENLALTTQGSFNRDLFLAGFDWLSEQEEVIAVASKPSRAQALPITQQDLYVNAFVTLLLVPALLAGLGVAVYVRRRR</sequence>
<dbReference type="Pfam" id="PF23357">
    <property type="entry name" value="DUF7088"/>
    <property type="match status" value="1"/>
</dbReference>
<dbReference type="InterPro" id="IPR019196">
    <property type="entry name" value="ABC_transp_unknown"/>
</dbReference>
<dbReference type="RefSeq" id="WP_338180155.1">
    <property type="nucleotide sequence ID" value="NZ_JAEKNQ010000040.1"/>
</dbReference>
<evidence type="ECO:0000313" key="4">
    <source>
        <dbReference type="EMBL" id="MBJ7603708.1"/>
    </source>
</evidence>
<proteinExistence type="predicted"/>
<dbReference type="Pfam" id="PF09822">
    <property type="entry name" value="ABC_transp_aux"/>
    <property type="match status" value="1"/>
</dbReference>
<reference evidence="4 5" key="1">
    <citation type="submission" date="2020-10" db="EMBL/GenBank/DDBJ databases">
        <title>Ca. Dormibacterota MAGs.</title>
        <authorList>
            <person name="Montgomery K."/>
        </authorList>
    </citation>
    <scope>NUCLEOTIDE SEQUENCE [LARGE SCALE GENOMIC DNA]</scope>
    <source>
        <strain evidence="4">SC8811_S16_3</strain>
    </source>
</reference>
<organism evidence="4 5">
    <name type="scientific">Candidatus Dormiibacter inghamiae</name>
    <dbReference type="NCBI Taxonomy" id="3127013"/>
    <lineage>
        <taxon>Bacteria</taxon>
        <taxon>Bacillati</taxon>
        <taxon>Candidatus Dormiibacterota</taxon>
        <taxon>Candidatus Dormibacteria</taxon>
        <taxon>Candidatus Dormibacterales</taxon>
        <taxon>Candidatus Dormibacteraceae</taxon>
        <taxon>Candidatus Dormiibacter</taxon>
    </lineage>
</organism>